<keyword evidence="4 10" id="KW-0732">Signal</keyword>
<dbReference type="InterPro" id="IPR013783">
    <property type="entry name" value="Ig-like_fold"/>
</dbReference>
<evidence type="ECO:0000313" key="16">
    <source>
        <dbReference type="Proteomes" id="UP000184121"/>
    </source>
</evidence>
<evidence type="ECO:0000256" key="1">
    <source>
        <dbReference type="ARBA" id="ARBA00000829"/>
    </source>
</evidence>
<keyword evidence="16" id="KW-1185">Reference proteome</keyword>
<feature type="chain" id="PRO_5013382758" description="Beta-mannosidase B" evidence="10">
    <location>
        <begin position="32"/>
        <end position="854"/>
    </location>
</feature>
<dbReference type="AlphaFoldDB" id="A0A1M7JIE8"/>
<dbReference type="InterPro" id="IPR050887">
    <property type="entry name" value="Beta-mannosidase_GH2"/>
</dbReference>
<dbReference type="Gene3D" id="3.20.20.80">
    <property type="entry name" value="Glycosidases"/>
    <property type="match status" value="1"/>
</dbReference>
<evidence type="ECO:0000259" key="13">
    <source>
        <dbReference type="Pfam" id="PF17786"/>
    </source>
</evidence>
<comment type="similarity">
    <text evidence="7">Belongs to the glycosyl hydrolase 2 family. Beta-mannosidase B subfamily.</text>
</comment>
<dbReference type="InterPro" id="IPR036156">
    <property type="entry name" value="Beta-gal/glucu_dom_sf"/>
</dbReference>
<evidence type="ECO:0000259" key="12">
    <source>
        <dbReference type="Pfam" id="PF02836"/>
    </source>
</evidence>
<evidence type="ECO:0000256" key="10">
    <source>
        <dbReference type="SAM" id="SignalP"/>
    </source>
</evidence>
<reference evidence="16" key="1">
    <citation type="submission" date="2016-11" db="EMBL/GenBank/DDBJ databases">
        <authorList>
            <person name="Varghese N."/>
            <person name="Submissions S."/>
        </authorList>
    </citation>
    <scope>NUCLEOTIDE SEQUENCE [LARGE SCALE GENOMIC DNA]</scope>
    <source>
        <strain evidence="16">DSM 1811</strain>
    </source>
</reference>
<evidence type="ECO:0000313" key="15">
    <source>
        <dbReference type="EMBL" id="SHM52728.1"/>
    </source>
</evidence>
<evidence type="ECO:0000256" key="4">
    <source>
        <dbReference type="ARBA" id="ARBA00022729"/>
    </source>
</evidence>
<dbReference type="InterPro" id="IPR008979">
    <property type="entry name" value="Galactose-bd-like_sf"/>
</dbReference>
<dbReference type="RefSeq" id="WP_072974269.1">
    <property type="nucleotide sequence ID" value="NZ_FRBY01000005.1"/>
</dbReference>
<proteinExistence type="inferred from homology"/>
<dbReference type="SUPFAM" id="SSF49785">
    <property type="entry name" value="Galactose-binding domain-like"/>
    <property type="match status" value="1"/>
</dbReference>
<accession>A0A1M7JIE8</accession>
<dbReference type="Proteomes" id="UP000184121">
    <property type="component" value="Unassembled WGS sequence"/>
</dbReference>
<evidence type="ECO:0000256" key="3">
    <source>
        <dbReference type="ARBA" id="ARBA00012754"/>
    </source>
</evidence>
<dbReference type="Gene3D" id="2.60.120.260">
    <property type="entry name" value="Galactose-binding domain-like"/>
    <property type="match status" value="1"/>
</dbReference>
<dbReference type="OrthoDB" id="9801077at2"/>
<dbReference type="InterPro" id="IPR006103">
    <property type="entry name" value="Glyco_hydro_2_cat"/>
</dbReference>
<sequence>MKINKFLQNVNWVRAVLLACFVLVQSGHVWSQPNTMKSHKENSQLVRDLSGFDWTMKMMLPGEGIKKGLNNLPPEDIETLVWNYAQVPGDVYTDLWKAGVIEDPYFGRNSVKAQWVQQYEWWYTTQFNVTEEIKDQVVKLVFEGVDYGCEVWLNGHYLGKHEGAFSSFSFDINHALRISNKFLASKNMLVVKLDTPPQVNALVAGKKTPWFGDYWRDLIPFGIYRPVKIISTGKLRFDDVYAKTKINKDGSADVDLELTIENTTKDVKKMNFETTLKGHNFESKEINVSFENSIAPGIHKIIKRVHVDKPELWFPWDLGKPNLYKASISLKEGKVNHDFNQTVFGIREVTSKWNPGFKKDVDVSFPRSTYINDKFHFIRSACWGGPPDIFVGRTSIAEYKELIRLAKEANMNNIRIFGWHPPEIPEFYQLCDEAGLTVWQDMIPMGTGNIPSEENKLADILNEAARVIKERRNHPSLIMMEGGEEMLLRTRDAKFGREFLERLGDTLQAYANLPYVPDSPLTCEVSQEAGFKPKEAVHALRYFYEMGEWLHEDWLQTLDFPIVPEFAITSVPSVESLEKFIPKNEMWPPGLSWGHHWADLTHLRMQNWDVFGDEKLGSLEEFVNASQDAQGIIFQNGIEYFRRHKPSLSGIALCHFITYWPDMKWGIVDNYQKPKNSYFFVKKAYQPVLVNFDFKKRRWSTKEEFKGGIWVINDLYESYESCEVKFTIKNDAGVVLENKTYKVGKITENSAKKFIDISANVLSKVDKKFFVELELTDKKGVVISKNDYFFLIGDQQKATAEFKVQKGERVKIESKYGYGNYYRFFDDVTRENGKDYESETQIPRASGYELKVKK</sequence>
<feature type="domain" description="Glycoside hydrolase family 2 immunoglobulin-like beta-sandwich" evidence="11">
    <location>
        <begin position="236"/>
        <end position="347"/>
    </location>
</feature>
<dbReference type="STRING" id="29534.SAMN05444366_3370"/>
<keyword evidence="5" id="KW-0378">Hydrolase</keyword>
<dbReference type="GO" id="GO:0004567">
    <property type="term" value="F:beta-mannosidase activity"/>
    <property type="evidence" value="ECO:0007669"/>
    <property type="project" value="UniProtKB-EC"/>
</dbReference>
<name>A0A1M7JIE8_9FLAO</name>
<keyword evidence="6" id="KW-0326">Glycosidase</keyword>
<dbReference type="Pfam" id="PF02836">
    <property type="entry name" value="Glyco_hydro_2_C"/>
    <property type="match status" value="1"/>
</dbReference>
<evidence type="ECO:0000256" key="8">
    <source>
        <dbReference type="ARBA" id="ARBA00041069"/>
    </source>
</evidence>
<dbReference type="GO" id="GO:0006516">
    <property type="term" value="P:glycoprotein catabolic process"/>
    <property type="evidence" value="ECO:0007669"/>
    <property type="project" value="TreeGrafter"/>
</dbReference>
<dbReference type="PANTHER" id="PTHR43730:SF1">
    <property type="entry name" value="BETA-MANNOSIDASE"/>
    <property type="match status" value="1"/>
</dbReference>
<evidence type="ECO:0000256" key="7">
    <source>
        <dbReference type="ARBA" id="ARBA00038429"/>
    </source>
</evidence>
<dbReference type="InterPro" id="IPR006102">
    <property type="entry name" value="Ig-like_GH2"/>
</dbReference>
<dbReference type="SUPFAM" id="SSF49303">
    <property type="entry name" value="beta-Galactosidase/glucuronidase domain"/>
    <property type="match status" value="2"/>
</dbReference>
<evidence type="ECO:0000256" key="9">
    <source>
        <dbReference type="ARBA" id="ARBA00041614"/>
    </source>
</evidence>
<dbReference type="PANTHER" id="PTHR43730">
    <property type="entry name" value="BETA-MANNOSIDASE"/>
    <property type="match status" value="1"/>
</dbReference>
<evidence type="ECO:0000259" key="14">
    <source>
        <dbReference type="Pfam" id="PF22666"/>
    </source>
</evidence>
<evidence type="ECO:0000256" key="2">
    <source>
        <dbReference type="ARBA" id="ARBA00004740"/>
    </source>
</evidence>
<dbReference type="EC" id="3.2.1.25" evidence="3"/>
<dbReference type="SUPFAM" id="SSF51445">
    <property type="entry name" value="(Trans)glycosidases"/>
    <property type="match status" value="1"/>
</dbReference>
<evidence type="ECO:0000256" key="6">
    <source>
        <dbReference type="ARBA" id="ARBA00023295"/>
    </source>
</evidence>
<dbReference type="Gene3D" id="2.60.40.10">
    <property type="entry name" value="Immunoglobulins"/>
    <property type="match status" value="2"/>
</dbReference>
<dbReference type="EMBL" id="FRBY01000005">
    <property type="protein sequence ID" value="SHM52728.1"/>
    <property type="molecule type" value="Genomic_DNA"/>
</dbReference>
<gene>
    <name evidence="15" type="ORF">SAMN05444366_3370</name>
</gene>
<dbReference type="GO" id="GO:0005975">
    <property type="term" value="P:carbohydrate metabolic process"/>
    <property type="evidence" value="ECO:0007669"/>
    <property type="project" value="InterPro"/>
</dbReference>
<feature type="domain" description="Mannosidase Ig/CBM-like" evidence="13">
    <location>
        <begin position="709"/>
        <end position="790"/>
    </location>
</feature>
<evidence type="ECO:0000256" key="5">
    <source>
        <dbReference type="ARBA" id="ARBA00022801"/>
    </source>
</evidence>
<comment type="catalytic activity">
    <reaction evidence="1">
        <text>Hydrolysis of terminal, non-reducing beta-D-mannose residues in beta-D-mannosides.</text>
        <dbReference type="EC" id="3.2.1.25"/>
    </reaction>
</comment>
<feature type="domain" description="Beta-mannosidase-like galactose-binding" evidence="14">
    <location>
        <begin position="82"/>
        <end position="199"/>
    </location>
</feature>
<feature type="signal peptide" evidence="10">
    <location>
        <begin position="1"/>
        <end position="31"/>
    </location>
</feature>
<dbReference type="Pfam" id="PF17786">
    <property type="entry name" value="Mannosidase_ig"/>
    <property type="match status" value="1"/>
</dbReference>
<dbReference type="InterPro" id="IPR054593">
    <property type="entry name" value="Beta-mannosidase-like_N2"/>
</dbReference>
<dbReference type="InterPro" id="IPR041447">
    <property type="entry name" value="Mannosidase_ig"/>
</dbReference>
<dbReference type="InterPro" id="IPR017853">
    <property type="entry name" value="GH"/>
</dbReference>
<dbReference type="Pfam" id="PF00703">
    <property type="entry name" value="Glyco_hydro_2"/>
    <property type="match status" value="1"/>
</dbReference>
<evidence type="ECO:0000259" key="11">
    <source>
        <dbReference type="Pfam" id="PF00703"/>
    </source>
</evidence>
<dbReference type="Pfam" id="PF22666">
    <property type="entry name" value="Glyco_hydro_2_N2"/>
    <property type="match status" value="1"/>
</dbReference>
<feature type="domain" description="Glycoside hydrolase family 2 catalytic" evidence="12">
    <location>
        <begin position="403"/>
        <end position="485"/>
    </location>
</feature>
<protein>
    <recommendedName>
        <fullName evidence="8">Beta-mannosidase B</fullName>
        <ecNumber evidence="3">3.2.1.25</ecNumber>
    </recommendedName>
    <alternativeName>
        <fullName evidence="9">Mannanase B</fullName>
    </alternativeName>
</protein>
<comment type="pathway">
    <text evidence="2">Glycan metabolism; N-glycan degradation.</text>
</comment>
<organism evidence="15 16">
    <name type="scientific">Flavobacterium saccharophilum</name>
    <dbReference type="NCBI Taxonomy" id="29534"/>
    <lineage>
        <taxon>Bacteria</taxon>
        <taxon>Pseudomonadati</taxon>
        <taxon>Bacteroidota</taxon>
        <taxon>Flavobacteriia</taxon>
        <taxon>Flavobacteriales</taxon>
        <taxon>Flavobacteriaceae</taxon>
        <taxon>Flavobacterium</taxon>
    </lineage>
</organism>